<dbReference type="SUPFAM" id="SSF82607">
    <property type="entry name" value="YbaB-like"/>
    <property type="match status" value="1"/>
</dbReference>
<dbReference type="Pfam" id="PF02575">
    <property type="entry name" value="YbaB_DNA_bd"/>
    <property type="match status" value="1"/>
</dbReference>
<proteinExistence type="predicted"/>
<gene>
    <name evidence="1" type="ORF">E1295_39275</name>
</gene>
<name>A0A4R5EEA8_9ACTN</name>
<dbReference type="Gene3D" id="3.30.1310.10">
    <property type="entry name" value="Nucleoid-associated protein YbaB-like domain"/>
    <property type="match status" value="1"/>
</dbReference>
<organism evidence="1 2">
    <name type="scientific">Nonomuraea mesophila</name>
    <dbReference type="NCBI Taxonomy" id="2530382"/>
    <lineage>
        <taxon>Bacteria</taxon>
        <taxon>Bacillati</taxon>
        <taxon>Actinomycetota</taxon>
        <taxon>Actinomycetes</taxon>
        <taxon>Streptosporangiales</taxon>
        <taxon>Streptosporangiaceae</taxon>
        <taxon>Nonomuraea</taxon>
    </lineage>
</organism>
<keyword evidence="2" id="KW-1185">Reference proteome</keyword>
<reference evidence="1 2" key="1">
    <citation type="submission" date="2019-03" db="EMBL/GenBank/DDBJ databases">
        <title>Draft genome sequences of novel Actinobacteria.</title>
        <authorList>
            <person name="Sahin N."/>
            <person name="Ay H."/>
            <person name="Saygin H."/>
        </authorList>
    </citation>
    <scope>NUCLEOTIDE SEQUENCE [LARGE SCALE GENOMIC DNA]</scope>
    <source>
        <strain evidence="1 2">6K102</strain>
    </source>
</reference>
<evidence type="ECO:0000313" key="1">
    <source>
        <dbReference type="EMBL" id="TDE32651.1"/>
    </source>
</evidence>
<dbReference type="InterPro" id="IPR036894">
    <property type="entry name" value="YbaB-like_sf"/>
</dbReference>
<dbReference type="InterPro" id="IPR004401">
    <property type="entry name" value="YbaB/EbfC"/>
</dbReference>
<dbReference type="RefSeq" id="WP_132638919.1">
    <property type="nucleotide sequence ID" value="NZ_SMLD01000169.1"/>
</dbReference>
<dbReference type="EMBL" id="SMLD01000169">
    <property type="protein sequence ID" value="TDE32651.1"/>
    <property type="molecule type" value="Genomic_DNA"/>
</dbReference>
<sequence>MQEDIDAALREATADFGRSASRPREVYEQLNELSHTARSADGMVTVTVDARGQVRSLALNPRVYRKLSPTELADAIMGQIRAATREVSAKTQELVEPMMPEGIAYDDVFGAGAGLESFFPSPRKP</sequence>
<dbReference type="GO" id="GO:0003677">
    <property type="term" value="F:DNA binding"/>
    <property type="evidence" value="ECO:0007669"/>
    <property type="project" value="UniProtKB-KW"/>
</dbReference>
<protein>
    <submittedName>
        <fullName evidence="1">YbaB/EbfC family DNA-binding protein</fullName>
    </submittedName>
</protein>
<dbReference type="AlphaFoldDB" id="A0A4R5EEA8"/>
<keyword evidence="1" id="KW-0238">DNA-binding</keyword>
<comment type="caution">
    <text evidence="1">The sequence shown here is derived from an EMBL/GenBank/DDBJ whole genome shotgun (WGS) entry which is preliminary data.</text>
</comment>
<evidence type="ECO:0000313" key="2">
    <source>
        <dbReference type="Proteomes" id="UP000295136"/>
    </source>
</evidence>
<accession>A0A4R5EEA8</accession>
<dbReference type="Proteomes" id="UP000295136">
    <property type="component" value="Unassembled WGS sequence"/>
</dbReference>